<sequence>MSIALGMAKSTLHRSVKEGAIRAHSNVIKPEFTTENMKSRLRFCLSMIDPGTISTNPMFMYMYNHIHIDEKWFFMTKTSEKFYHLLEDIDPLHTCKSKKFITKIMFMAAVAHPRYGGSNNEEFSGKIGVFPFIYKEPAKKKSKNHEAGTL</sequence>
<dbReference type="PANTHER" id="PTHR47169:SF2">
    <property type="entry name" value="OS01G0541250 PROTEIN"/>
    <property type="match status" value="1"/>
</dbReference>
<dbReference type="InterPro" id="IPR036397">
    <property type="entry name" value="RNaseH_sf"/>
</dbReference>
<evidence type="ECO:0000313" key="1">
    <source>
        <dbReference type="EMBL" id="KAL3528176.1"/>
    </source>
</evidence>
<protein>
    <recommendedName>
        <fullName evidence="3">Transposase</fullName>
    </recommendedName>
</protein>
<reference evidence="1 2" key="1">
    <citation type="submission" date="2024-11" db="EMBL/GenBank/DDBJ databases">
        <title>A near-complete genome assembly of Cinchona calisaya.</title>
        <authorList>
            <person name="Lian D.C."/>
            <person name="Zhao X.W."/>
            <person name="Wei L."/>
        </authorList>
    </citation>
    <scope>NUCLEOTIDE SEQUENCE [LARGE SCALE GENOMIC DNA]</scope>
    <source>
        <tissue evidence="1">Nenye</tissue>
    </source>
</reference>
<dbReference type="AlphaFoldDB" id="A0ABD3AB84"/>
<dbReference type="Proteomes" id="UP001630127">
    <property type="component" value="Unassembled WGS sequence"/>
</dbReference>
<gene>
    <name evidence="1" type="ORF">ACH5RR_012832</name>
</gene>
<accession>A0ABD3AB84</accession>
<evidence type="ECO:0008006" key="3">
    <source>
        <dbReference type="Google" id="ProtNLM"/>
    </source>
</evidence>
<proteinExistence type="predicted"/>
<dbReference type="Gene3D" id="3.30.420.10">
    <property type="entry name" value="Ribonuclease H-like superfamily/Ribonuclease H"/>
    <property type="match status" value="1"/>
</dbReference>
<name>A0ABD3AB84_9GENT</name>
<keyword evidence="2" id="KW-1185">Reference proteome</keyword>
<dbReference type="EMBL" id="JBJUIK010000005">
    <property type="protein sequence ID" value="KAL3528176.1"/>
    <property type="molecule type" value="Genomic_DNA"/>
</dbReference>
<evidence type="ECO:0000313" key="2">
    <source>
        <dbReference type="Proteomes" id="UP001630127"/>
    </source>
</evidence>
<organism evidence="1 2">
    <name type="scientific">Cinchona calisaya</name>
    <dbReference type="NCBI Taxonomy" id="153742"/>
    <lineage>
        <taxon>Eukaryota</taxon>
        <taxon>Viridiplantae</taxon>
        <taxon>Streptophyta</taxon>
        <taxon>Embryophyta</taxon>
        <taxon>Tracheophyta</taxon>
        <taxon>Spermatophyta</taxon>
        <taxon>Magnoliopsida</taxon>
        <taxon>eudicotyledons</taxon>
        <taxon>Gunneridae</taxon>
        <taxon>Pentapetalae</taxon>
        <taxon>asterids</taxon>
        <taxon>lamiids</taxon>
        <taxon>Gentianales</taxon>
        <taxon>Rubiaceae</taxon>
        <taxon>Cinchonoideae</taxon>
        <taxon>Cinchoneae</taxon>
        <taxon>Cinchona</taxon>
    </lineage>
</organism>
<comment type="caution">
    <text evidence="1">The sequence shown here is derived from an EMBL/GenBank/DDBJ whole genome shotgun (WGS) entry which is preliminary data.</text>
</comment>
<dbReference type="PANTHER" id="PTHR47169">
    <property type="entry name" value="OS01G0541250 PROTEIN"/>
    <property type="match status" value="1"/>
</dbReference>